<dbReference type="EMBL" id="LR130779">
    <property type="protein sequence ID" value="VDN64590.1"/>
    <property type="molecule type" value="Genomic_DNA"/>
</dbReference>
<proteinExistence type="predicted"/>
<evidence type="ECO:0000313" key="1">
    <source>
        <dbReference type="EMBL" id="VDN64590.1"/>
    </source>
</evidence>
<protein>
    <submittedName>
        <fullName evidence="1">Uncharacterized protein</fullName>
    </submittedName>
</protein>
<reference evidence="1" key="1">
    <citation type="submission" date="2018-11" db="EMBL/GenBank/DDBJ databases">
        <authorList>
            <consortium name="Genoscope - CEA"/>
            <person name="William W."/>
        </authorList>
    </citation>
    <scope>NUCLEOTIDE SEQUENCE [LARGE SCALE GENOMIC DNA]</scope>
    <source>
        <strain evidence="1">T9AD</strain>
    </source>
</reference>
<name>A0A653B878_ECTOL</name>
<dbReference type="AlphaFoldDB" id="A0A653B878"/>
<accession>A0A653B878</accession>
<gene>
    <name evidence="1" type="ORF">POT9AD_3615</name>
</gene>
<sequence length="159" mass="18171">MAGRSREVLGECGETADYIGFCPRTPLWGAEPSRSGCLKYWTFDLRLTTLGAPLSGFFRALRGRWTNTRVNDFAHFCLTYFTARADWQQIPLPNRVTGSCVIAPLRREWTRFEPPSDGGTQTQDEPWCTGLAKQAMDTTAETFRWYRSAQQRQARPVPR</sequence>
<organism evidence="1">
    <name type="scientific">Ectopseudomonas oleovorans</name>
    <name type="common">Pseudomonas oleovorans</name>
    <dbReference type="NCBI Taxonomy" id="301"/>
    <lineage>
        <taxon>Bacteria</taxon>
        <taxon>Pseudomonadati</taxon>
        <taxon>Pseudomonadota</taxon>
        <taxon>Gammaproteobacteria</taxon>
        <taxon>Pseudomonadales</taxon>
        <taxon>Pseudomonadaceae</taxon>
        <taxon>Ectopseudomonas</taxon>
    </lineage>
</organism>